<dbReference type="Gene3D" id="2.20.70.10">
    <property type="match status" value="3"/>
</dbReference>
<dbReference type="PROSITE" id="PS01159">
    <property type="entry name" value="WW_DOMAIN_1"/>
    <property type="match status" value="1"/>
</dbReference>
<dbReference type="CDD" id="cd00201">
    <property type="entry name" value="WW"/>
    <property type="match status" value="1"/>
</dbReference>
<feature type="compositionally biased region" description="Basic residues" evidence="2">
    <location>
        <begin position="229"/>
        <end position="241"/>
    </location>
</feature>
<evidence type="ECO:0000256" key="1">
    <source>
        <dbReference type="SAM" id="Coils"/>
    </source>
</evidence>
<feature type="coiled-coil region" evidence="1">
    <location>
        <begin position="991"/>
        <end position="1021"/>
    </location>
</feature>
<evidence type="ECO:0000256" key="2">
    <source>
        <dbReference type="SAM" id="MobiDB-lite"/>
    </source>
</evidence>
<feature type="domain" description="WW" evidence="3">
    <location>
        <begin position="1302"/>
        <end position="1335"/>
    </location>
</feature>
<feature type="compositionally biased region" description="Basic residues" evidence="2">
    <location>
        <begin position="464"/>
        <end position="474"/>
    </location>
</feature>
<reference evidence="5" key="1">
    <citation type="journal article" date="2023" name="Commun. Biol.">
        <title>Genome analysis of Parmales, the sister group of diatoms, reveals the evolutionary specialization of diatoms from phago-mixotrophs to photoautotrophs.</title>
        <authorList>
            <person name="Ban H."/>
            <person name="Sato S."/>
            <person name="Yoshikawa S."/>
            <person name="Yamada K."/>
            <person name="Nakamura Y."/>
            <person name="Ichinomiya M."/>
            <person name="Sato N."/>
            <person name="Blanc-Mathieu R."/>
            <person name="Endo H."/>
            <person name="Kuwata A."/>
            <person name="Ogata H."/>
        </authorList>
    </citation>
    <scope>NUCLEOTIDE SEQUENCE [LARGE SCALE GENOMIC DNA]</scope>
    <source>
        <strain evidence="5">NIES 3699</strain>
    </source>
</reference>
<dbReference type="SMART" id="SM00456">
    <property type="entry name" value="WW"/>
    <property type="match status" value="3"/>
</dbReference>
<feature type="domain" description="WW" evidence="3">
    <location>
        <begin position="1469"/>
        <end position="1504"/>
    </location>
</feature>
<keyword evidence="1" id="KW-0175">Coiled coil</keyword>
<dbReference type="InterPro" id="IPR000048">
    <property type="entry name" value="IQ_motif_EF-hand-BS"/>
</dbReference>
<proteinExistence type="predicted"/>
<name>A0A9W7C839_9STRA</name>
<feature type="region of interest" description="Disordered" evidence="2">
    <location>
        <begin position="211"/>
        <end position="390"/>
    </location>
</feature>
<dbReference type="Proteomes" id="UP001165160">
    <property type="component" value="Unassembled WGS sequence"/>
</dbReference>
<feature type="domain" description="WW" evidence="3">
    <location>
        <begin position="1344"/>
        <end position="1371"/>
    </location>
</feature>
<dbReference type="EMBL" id="BRXX01000270">
    <property type="protein sequence ID" value="GMI01717.1"/>
    <property type="molecule type" value="Genomic_DNA"/>
</dbReference>
<sequence length="1631" mass="191636">MHSAAIQRMRTIQLPKSNAANIPGPPSSYAGSGMSLHPHGAVPHANPHSSVSVLEKLREVRLPKRQVEEVSESEDDSEHDVGSDSDVYSNSAEEEKKYDGAASNPNPYNPDKPEIFLLNSETMAENKIPLDMRLVMGLPSKETMIARRSVSPPQSSSRPSSQEKRPTSKEILESRLQLGVVQETTQEVPHTHSQLMAQLKKKHEFSEMLENVVPSDISREKSKSEARGRQRRREKRRKRERREKSSSLSHSPPARGSLSPPPPPGGVAPPSDLEAESYASSIFGRAKTAKRGKRAKNEAEAPHDPSALSLYSEDAKQQQHVYQSQSDEYSSSDDFYESGDQFEASGDSYHSDVVESIMKRPWSEEDRARRRKETSVSPVRRAAGGVSVDVSQAKKPFDKFQRPTSNARWDYDEYGYLWADDESFQHEKDKGALEKKKRFGKNRVDGERYKGLVEAYGDSVVPRERKRRRKKGHKNRPDDFAGASSSNNNNNFAFAPPQMEPTGGSTTLPPILPSDASRSVFSQSLPMNNYRLRTKQKGVTSYDSQFESLDIQHAVVQHHVYDLKFEENQQRHKESAIQLGIVWEIEKMKAQLPMAFLQQWGLGGDVAVNKSIKIIIRVINRMRHSTIWVWFKRWRNEINAQIEIEFNAKMLLFQQGDALKTFEAIGRRCLRYAALSGLRQWKKQIEKWKFQEEMGEMDGAARVIQRYIKIRQHEQQSMNSMRAVVEVALHNRRQITMFLKFEGQVDALVEHHKVTLAIKKKEDNAAAVIRRGWLSSRSRGAIDRLILLTRDRKRIERLALENKMARVVQRCWRARKDRMGLWQFRLARRKRLEQERKQAELRAQEARMGLQVQRMRSRMAAVIQKNYRTHLFIMRFNKKAYERKKAKLAQQLLEHKKAKIIQRNYRTYRFLMTFNQKAHQRKLRWMKEAEEQAKREYDAACFLQDCWRRSNQRHLMTLRFADRKNMLKQAQVLLEQNKAALVIQMAYNHFKGRENLQMKIMKRKLAEEEEKRQRLRLAQKKAIFKQRTKAVKIIQRNFRTYRFLVIFNGKARERKERWLAQQLLEHNSAIIIQKNFRTYIFLMRFNQKAHERKKRWMKQAEAAAKAAHEKFLGEQATKIQQFCTAAYERYNQPVRILARRQLDVKRRAREAEEQLAREHAAARVVQHAWRAKGERDMLMGRFSKRRALMEKKGHEMMRNDKATVIAFWWLRILDRKALRRRVVQRQKLHEKIADHRMRDQKARILQRNYRLSRARYVQSLKFEQMKKRLATERLLEEQTALAELAARRAAEARLAAEEALKQMVNQGWKLGSDPVGRNYWYNWVTGESTWTKPEGWKIKQDEIWVKNQDSKGNVYYFNQLTMETKWMPPCNICNKEMGKRICASCDFCVYCVSCYENEHDKMPDGKEHDWKAADIDKEKLKSGERYCVKCNVSAAKKCCKICRDPYCDKCFRDIHSVGRLAKHPWVSWEEFKKGWQEVKGRVDGEKDYYFNATTMESSFEKPEELMLDEELAEHKLHMQYKKENEKNLKRIEKLAEKVAQYQYEKDQLWFEANMKKTADKEELEMLRQQLEAAEQKKKDRWKKLFLHPIKFYKDWQVEKKRAQQAYRRKLLLSAKQRRHLGMDDAPPAAKG</sequence>
<feature type="region of interest" description="Disordered" evidence="2">
    <location>
        <begin position="1"/>
        <end position="114"/>
    </location>
</feature>
<dbReference type="SMART" id="SM00015">
    <property type="entry name" value="IQ"/>
    <property type="match status" value="7"/>
</dbReference>
<feature type="compositionally biased region" description="Acidic residues" evidence="2">
    <location>
        <begin position="69"/>
        <end position="78"/>
    </location>
</feature>
<feature type="region of interest" description="Disordered" evidence="2">
    <location>
        <begin position="460"/>
        <end position="515"/>
    </location>
</feature>
<comment type="caution">
    <text evidence="4">The sequence shown here is derived from an EMBL/GenBank/DDBJ whole genome shotgun (WGS) entry which is preliminary data.</text>
</comment>
<evidence type="ECO:0000313" key="5">
    <source>
        <dbReference type="Proteomes" id="UP001165160"/>
    </source>
</evidence>
<accession>A0A9W7C839</accession>
<feature type="compositionally biased region" description="Low complexity" evidence="2">
    <location>
        <begin position="480"/>
        <end position="495"/>
    </location>
</feature>
<feature type="coiled-coil region" evidence="1">
    <location>
        <begin position="1517"/>
        <end position="1580"/>
    </location>
</feature>
<dbReference type="InterPro" id="IPR036020">
    <property type="entry name" value="WW_dom_sf"/>
</dbReference>
<organism evidence="4 5">
    <name type="scientific">Triparma verrucosa</name>
    <dbReference type="NCBI Taxonomy" id="1606542"/>
    <lineage>
        <taxon>Eukaryota</taxon>
        <taxon>Sar</taxon>
        <taxon>Stramenopiles</taxon>
        <taxon>Ochrophyta</taxon>
        <taxon>Bolidophyceae</taxon>
        <taxon>Parmales</taxon>
        <taxon>Triparmaceae</taxon>
        <taxon>Triparma</taxon>
    </lineage>
</organism>
<gene>
    <name evidence="4" type="ORF">TrVE_jg7179</name>
</gene>
<dbReference type="PROSITE" id="PS50020">
    <property type="entry name" value="WW_DOMAIN_2"/>
    <property type="match status" value="3"/>
</dbReference>
<dbReference type="InterPro" id="IPR001202">
    <property type="entry name" value="WW_dom"/>
</dbReference>
<feature type="compositionally biased region" description="Basic and acidic residues" evidence="2">
    <location>
        <begin position="217"/>
        <end position="228"/>
    </location>
</feature>
<feature type="compositionally biased region" description="Basic and acidic residues" evidence="2">
    <location>
        <begin position="349"/>
        <end position="368"/>
    </location>
</feature>
<evidence type="ECO:0000259" key="3">
    <source>
        <dbReference type="PROSITE" id="PS50020"/>
    </source>
</evidence>
<dbReference type="SUPFAM" id="SSF51045">
    <property type="entry name" value="WW domain"/>
    <property type="match status" value="2"/>
</dbReference>
<feature type="compositionally biased region" description="Basic and acidic residues" evidence="2">
    <location>
        <begin position="55"/>
        <end position="68"/>
    </location>
</feature>
<dbReference type="CDD" id="cd19757">
    <property type="entry name" value="Bbox1"/>
    <property type="match status" value="1"/>
</dbReference>
<feature type="region of interest" description="Disordered" evidence="2">
    <location>
        <begin position="145"/>
        <end position="169"/>
    </location>
</feature>
<keyword evidence="5" id="KW-1185">Reference proteome</keyword>
<feature type="compositionally biased region" description="Low complexity" evidence="2">
    <location>
        <begin position="246"/>
        <end position="258"/>
    </location>
</feature>
<feature type="compositionally biased region" description="Low complexity" evidence="2">
    <location>
        <begin position="147"/>
        <end position="160"/>
    </location>
</feature>
<protein>
    <recommendedName>
        <fullName evidence="3">WW domain-containing protein</fullName>
    </recommendedName>
</protein>
<evidence type="ECO:0000313" key="4">
    <source>
        <dbReference type="EMBL" id="GMI01717.1"/>
    </source>
</evidence>